<accession>A0A2U3E567</accession>
<feature type="region of interest" description="Disordered" evidence="1">
    <location>
        <begin position="1"/>
        <end position="90"/>
    </location>
</feature>
<reference evidence="2 3" key="1">
    <citation type="journal article" date="2016" name="Front. Microbiol.">
        <title>Genome and transcriptome sequences reveal the specific parasitism of the nematophagous Purpureocillium lilacinum 36-1.</title>
        <authorList>
            <person name="Xie J."/>
            <person name="Li S."/>
            <person name="Mo C."/>
            <person name="Xiao X."/>
            <person name="Peng D."/>
            <person name="Wang G."/>
            <person name="Xiao Y."/>
        </authorList>
    </citation>
    <scope>NUCLEOTIDE SEQUENCE [LARGE SCALE GENOMIC DNA]</scope>
    <source>
        <strain evidence="2 3">36-1</strain>
    </source>
</reference>
<evidence type="ECO:0000313" key="2">
    <source>
        <dbReference type="EMBL" id="PWI69629.1"/>
    </source>
</evidence>
<evidence type="ECO:0000256" key="1">
    <source>
        <dbReference type="SAM" id="MobiDB-lite"/>
    </source>
</evidence>
<dbReference type="EMBL" id="LCWV01000011">
    <property type="protein sequence ID" value="PWI69629.1"/>
    <property type="molecule type" value="Genomic_DNA"/>
</dbReference>
<dbReference type="AlphaFoldDB" id="A0A2U3E567"/>
<organism evidence="2 3">
    <name type="scientific">Purpureocillium lilacinum</name>
    <name type="common">Paecilomyces lilacinus</name>
    <dbReference type="NCBI Taxonomy" id="33203"/>
    <lineage>
        <taxon>Eukaryota</taxon>
        <taxon>Fungi</taxon>
        <taxon>Dikarya</taxon>
        <taxon>Ascomycota</taxon>
        <taxon>Pezizomycotina</taxon>
        <taxon>Sordariomycetes</taxon>
        <taxon>Hypocreomycetidae</taxon>
        <taxon>Hypocreales</taxon>
        <taxon>Ophiocordycipitaceae</taxon>
        <taxon>Purpureocillium</taxon>
    </lineage>
</organism>
<feature type="compositionally biased region" description="Polar residues" evidence="1">
    <location>
        <begin position="1"/>
        <end position="11"/>
    </location>
</feature>
<feature type="compositionally biased region" description="Low complexity" evidence="1">
    <location>
        <begin position="57"/>
        <end position="72"/>
    </location>
</feature>
<dbReference type="Proteomes" id="UP000245956">
    <property type="component" value="Unassembled WGS sequence"/>
</dbReference>
<gene>
    <name evidence="2" type="ORF">PCL_00541</name>
</gene>
<protein>
    <submittedName>
        <fullName evidence="2">Uncharacterized protein</fullName>
    </submittedName>
</protein>
<name>A0A2U3E567_PURLI</name>
<sequence>MHSPLLSSASSPVHRPRLDPGTASGQKKVVPRGTGSSIHETPVGGRGHWSLQRARVSSLDARPPPASASSPALPRPRPCGGGIGAPHAHLGLDGGPSDYYAHAATAQSAHRVPAAPVQCRHGPGWSCPDLPEPHLVGRSHAVSAAEWPIHRCEMSQLSKAIRFTVEARSLLARHRRARPQPRLKQKGPDSFACSLMSWQYMYLHAHIQHQRKREHEEPAPHRTAPRRTASECWLDVRPHIADGTGQPGPGRAQRTNRTCAPAYEVRTALDYCTEYECGRASTAEQRALPGTRDDRSTVPPLIWFRLAGYPPPTG</sequence>
<comment type="caution">
    <text evidence="2">The sequence shown here is derived from an EMBL/GenBank/DDBJ whole genome shotgun (WGS) entry which is preliminary data.</text>
</comment>
<proteinExistence type="predicted"/>
<evidence type="ECO:0000313" key="3">
    <source>
        <dbReference type="Proteomes" id="UP000245956"/>
    </source>
</evidence>